<evidence type="ECO:0000256" key="3">
    <source>
        <dbReference type="ARBA" id="ARBA00022530"/>
    </source>
</evidence>
<keyword evidence="13" id="KW-0472">Membrane</keyword>
<accession>A0A212CHB6</accession>
<keyword evidence="9" id="KW-0176">Collagen</keyword>
<keyword evidence="2" id="KW-0964">Secreted</keyword>
<feature type="domain" description="VWFA" evidence="14">
    <location>
        <begin position="711"/>
        <end position="888"/>
    </location>
</feature>
<evidence type="ECO:0000313" key="16">
    <source>
        <dbReference type="Proteomes" id="UP000242450"/>
    </source>
</evidence>
<dbReference type="CDD" id="cd01472">
    <property type="entry name" value="vWA_collagen"/>
    <property type="match status" value="1"/>
</dbReference>
<evidence type="ECO:0000256" key="8">
    <source>
        <dbReference type="ARBA" id="ARBA00022900"/>
    </source>
</evidence>
<dbReference type="InterPro" id="IPR036465">
    <property type="entry name" value="vWFA_dom_sf"/>
</dbReference>
<evidence type="ECO:0000256" key="5">
    <source>
        <dbReference type="ARBA" id="ARBA00022729"/>
    </source>
</evidence>
<evidence type="ECO:0000256" key="7">
    <source>
        <dbReference type="ARBA" id="ARBA00022889"/>
    </source>
</evidence>
<dbReference type="CDD" id="cd01481">
    <property type="entry name" value="vWA_collagen_alpha3-VI-like"/>
    <property type="match status" value="4"/>
</dbReference>
<evidence type="ECO:0000256" key="12">
    <source>
        <dbReference type="SAM" id="MobiDB-lite"/>
    </source>
</evidence>
<feature type="domain" description="VWFA" evidence="14">
    <location>
        <begin position="314"/>
        <end position="487"/>
    </location>
</feature>
<dbReference type="FunFam" id="3.40.50.410:FF:000022">
    <property type="entry name" value="Collagen type VI alpha 3 chain"/>
    <property type="match status" value="1"/>
</dbReference>
<sequence>MEKQPQDRCWLEHRAVSLVLHRNPVVWRGQWPLVPGQGRQGGHAGVCPGADSTVCHVAGMEQDVLTWCLDTIKMRKHRHLPLVAIFCLFFSGFSFTRGQQQPDVKNGAAADIIFLVDSSWSIGKEHFQLVREFLYDVIESLAVGDNDFRFALVQFNGNPHTEFLFNTYRSKQEVLSHVSNMSYIGGSNQTGKGLAYVMQNHLTEAAGSRASDGVPQVIVVLTHGHSEDGLALPSAELKSADVNVFAIGVEDADEGALKEIASEPLNMHVFNLENFTSLHDIVGNLVACVHSSMTPERAGGTETPKDITAQDSADIIFLIDGSNNTGSVNFAVILDFLVNLLERLSIGTQQIRVGVVQYSDEPRTMFSLNSYSTKAQVLDAVKALGFIGGELANVGLALDFVVENHFTRAGGSRVEEGVPQVLVLISAGPSSDEIRDGVVALKQASIFSFGLGAQAASKAELQHIATNDNLVFIVPEFRSLGDVQEQLLPYIVGVAQRHIVLQPPTIVTEVIEVNKRDIVFLVDGSSKLGLTNFNAIRDFIAKVIQRLEIRQDLIQVAVAQYADTVRPEFYFNTYPSKREVINAVRKMKPLDGSALYTGSALDFVRNNLFTEAAGYRAAEGVPKLLVLVTGGKSLDAVSQPAQELKRSGILAFAVGNKVADQAELEEIAFDSSLAFIATEFRPAPLQGVLPGLLGPLRTLTGTTEVHVNKRDIIFLLDGSSNVGKTNFPYVRDFVMNLVNSLDVGSDHIRVGLVQFSDTPVTEFSLNTYPTKSELLAHLRQMQLQGGSGLNTGAALSYVHANHFTEAGGSRIRDHVPQLLLLLTAGRSEDSYLQAANALARAGILTFCVGTSQADRAELEQIAFNPGLVYLMDDFSSLPALPQQLIQPLTTYVSGGVEEVPLAQPESKRDILFLFDGSANLMGQFTAARDFLYKIIDELDVKPDGTRIAVAQYSDDVKVESRFDQHQNKPEILNLVKRMKLKTGKALNLGYALDYAQRYIFVKAAGSRIEDGVLQFLVLLVAGKSSDRVDRPALNLKQSGVVPFILQAKNADPAELELIVPSPAFILAAESLPKIGDLQPQIVNLLKSVQNGAPAPVEKDVVFLIDGSEGVRSGFPLLKEFVQRVVESLDVGPDRVRVAVVQYSDRTRPEFYLNSYMDQQSVVGAIRGLTLLGGPTPNTGAALEFVLRNILVGSAGSRIAEGVPQLLIVLTADRSGDDVRGPSVVLRRGGAVPIGIGIGNADITEMQTISFIPDFAVAIPTFRQLGTIQQVISERVTQLSREELSKLQASVVPMTTPVVSGKRDVVFLIDGSQSAGPEFQYIRTLIERLVDYLDVGFDTTRVAVIQFSDDPRVEFLLNVHSSKDEVQNAVQRLRPKGGRQINVGGALEYVARNIFKRPLGSRIEEGVPQFLVLISSGKSDDEVDDSAVELKQFGVAPLTIARNVDQEELVKISLSPEYVFSVNTFRELPSLEQKLLTPITTLTAEQIQQLLASTRYPPPAVESDAADIVFLIDSSDGVQPDGIAHIRDFVIRIVRRLNVGPNKVRIGVLQFSNDVFPEFQLKTYKSQASVLDAIRRLRFKGGSPLNTGKALEFVARNYFVKSAGSRIEDGVPQHLVLFLGGKSQDDISRYSQVIKSAGIASLGVGDRNIDRTELQTITSDPRLVFTVREFRDLPNIEERIMNSFGSSGVTPAPPGKKKADIVFLLDGSINFRRDSFQEVLRFVSEIVDTVYEGGDSIQVGLVQYNSDPTDEFFLKDFPTKQQIIDAINKVVYKGGRHANTKVGLEHLRLNHFVPEAGSRLDQRVPQIAFVITGGKSAEDAQEASMALTQRGVKVFAVGVRNIDSEEVGKIASNSATAFRVGNVQELSELSEQVLETLHDAMHETLCPGVTDVSKACNLDVILGFDGSGDQNVFVAQKGLESKVDAILRRISQMQKISCSGSQLPTVRVSVVALTPSGPVEAFDFAEYQPELFEKFQNMRAQHPYVLTADTLKLYQNKFRQASMDNVKVVIHLTDGVDGDLADLQRASEELRQEGVRALILVGLERVANLEQLMHLEFGRGFTYNRPLRLNLLDLDYELAEQLDNIAEKACCGIPCKCSGQRGDRGPIGSIGPKISFRAGAALAERFLHCHGGEMERKERGTEWLRSQRATGNAKPSIYQIQIPSREERGLEWGAKASSGGGWNLQQGLWEAENLTQKEPQWEDWKVLPGRTKVWKDWKPQSSHRKSRVSALGLDLTGGLKPGTTLRSSQPEGPPWGPGSRGFPGEKGELGEIGLDGLDGEDVSEFPLLSLNCAWAGRSRVTKDCPVLLERKGVQEGGVTKDPKEIKAREVMSGSEATRILGWLEMSLLSDCKIILCKASPIKTKEASLKCGLGTLQVWVGERGEFIAFLFYGAIKPVSK</sequence>
<keyword evidence="3" id="KW-0272">Extracellular matrix</keyword>
<evidence type="ECO:0000256" key="6">
    <source>
        <dbReference type="ARBA" id="ARBA00022737"/>
    </source>
</evidence>
<dbReference type="FunFam" id="3.40.50.410:FF:000004">
    <property type="entry name" value="collagen alpha-6(VI) chain"/>
    <property type="match status" value="1"/>
</dbReference>
<dbReference type="EMBL" id="MKHE01000020">
    <property type="protein sequence ID" value="OWK05325.1"/>
    <property type="molecule type" value="Genomic_DNA"/>
</dbReference>
<dbReference type="GO" id="GO:0005581">
    <property type="term" value="C:collagen trimer"/>
    <property type="evidence" value="ECO:0007669"/>
    <property type="project" value="UniProtKB-KW"/>
</dbReference>
<evidence type="ECO:0000259" key="14">
    <source>
        <dbReference type="PROSITE" id="PS50234"/>
    </source>
</evidence>
<evidence type="ECO:0000256" key="1">
    <source>
        <dbReference type="ARBA" id="ARBA00004498"/>
    </source>
</evidence>
<evidence type="ECO:0000256" key="9">
    <source>
        <dbReference type="ARBA" id="ARBA00023119"/>
    </source>
</evidence>
<name>A0A212CHB6_CEREH</name>
<dbReference type="FunFam" id="3.40.50.410:FF:000037">
    <property type="entry name" value="Collagen type VI alpha 3 chain"/>
    <property type="match status" value="1"/>
</dbReference>
<feature type="domain" description="VWFA" evidence="14">
    <location>
        <begin position="1898"/>
        <end position="2084"/>
    </location>
</feature>
<dbReference type="PANTHER" id="PTHR24020">
    <property type="entry name" value="COLLAGEN ALPHA"/>
    <property type="match status" value="1"/>
</dbReference>
<keyword evidence="7" id="KW-0130">Cell adhesion</keyword>
<dbReference type="InterPro" id="IPR050525">
    <property type="entry name" value="ECM_Assembly_Org"/>
</dbReference>
<keyword evidence="8" id="KW-0722">Serine protease inhibitor</keyword>
<organism evidence="15 16">
    <name type="scientific">Cervus elaphus hippelaphus</name>
    <name type="common">European red deer</name>
    <dbReference type="NCBI Taxonomy" id="46360"/>
    <lineage>
        <taxon>Eukaryota</taxon>
        <taxon>Metazoa</taxon>
        <taxon>Chordata</taxon>
        <taxon>Craniata</taxon>
        <taxon>Vertebrata</taxon>
        <taxon>Euteleostomi</taxon>
        <taxon>Mammalia</taxon>
        <taxon>Eutheria</taxon>
        <taxon>Laurasiatheria</taxon>
        <taxon>Artiodactyla</taxon>
        <taxon>Ruminantia</taxon>
        <taxon>Pecora</taxon>
        <taxon>Cervidae</taxon>
        <taxon>Cervinae</taxon>
        <taxon>Cervus</taxon>
    </lineage>
</organism>
<keyword evidence="5" id="KW-0732">Signal</keyword>
<keyword evidence="6" id="KW-0677">Repeat</keyword>
<dbReference type="PRINTS" id="PR00453">
    <property type="entry name" value="VWFADOMAIN"/>
</dbReference>
<dbReference type="FunFam" id="3.40.50.410:FF:000023">
    <property type="entry name" value="Collagen type VI alpha 3 chain"/>
    <property type="match status" value="1"/>
</dbReference>
<dbReference type="GO" id="GO:0007155">
    <property type="term" value="P:cell adhesion"/>
    <property type="evidence" value="ECO:0007669"/>
    <property type="project" value="UniProtKB-KW"/>
</dbReference>
<proteinExistence type="predicted"/>
<dbReference type="Proteomes" id="UP000242450">
    <property type="component" value="Chromosome 20"/>
</dbReference>
<keyword evidence="10" id="KW-0325">Glycoprotein</keyword>
<evidence type="ECO:0000256" key="13">
    <source>
        <dbReference type="SAM" id="Phobius"/>
    </source>
</evidence>
<keyword evidence="13" id="KW-1133">Transmembrane helix</keyword>
<feature type="domain" description="VWFA" evidence="14">
    <location>
        <begin position="1303"/>
        <end position="1474"/>
    </location>
</feature>
<keyword evidence="13" id="KW-0812">Transmembrane</keyword>
<evidence type="ECO:0000256" key="10">
    <source>
        <dbReference type="ARBA" id="ARBA00023180"/>
    </source>
</evidence>
<dbReference type="FunFam" id="3.40.50.410:FF:000003">
    <property type="entry name" value="Collagen type VI alpha 3 chain"/>
    <property type="match status" value="5"/>
</dbReference>
<feature type="domain" description="VWFA" evidence="14">
    <location>
        <begin position="517"/>
        <end position="692"/>
    </location>
</feature>
<evidence type="ECO:0000256" key="11">
    <source>
        <dbReference type="ARBA" id="ARBA00074093"/>
    </source>
</evidence>
<comment type="caution">
    <text evidence="15">The sequence shown here is derived from an EMBL/GenBank/DDBJ whole genome shotgun (WGS) entry which is preliminary data.</text>
</comment>
<comment type="subcellular location">
    <subcellularLocation>
        <location evidence="1">Secreted</location>
        <location evidence="1">Extracellular space</location>
        <location evidence="1">Extracellular matrix</location>
    </subcellularLocation>
</comment>
<feature type="domain" description="VWFA" evidence="14">
    <location>
        <begin position="1099"/>
        <end position="1275"/>
    </location>
</feature>
<dbReference type="FunFam" id="3.40.50.410:FF:000035">
    <property type="entry name" value="collagen alpha-3(VI) chain isoform X3"/>
    <property type="match status" value="1"/>
</dbReference>
<dbReference type="InterPro" id="IPR041900">
    <property type="entry name" value="vWA_collagen_alpha3-VI-like"/>
</dbReference>
<keyword evidence="16" id="KW-1185">Reference proteome</keyword>
<dbReference type="GO" id="GO:0005615">
    <property type="term" value="C:extracellular space"/>
    <property type="evidence" value="ECO:0007669"/>
    <property type="project" value="TreeGrafter"/>
</dbReference>
<protein>
    <recommendedName>
        <fullName evidence="11">Collagen alpha-3(VI) chain</fullName>
    </recommendedName>
</protein>
<dbReference type="SMART" id="SM00327">
    <property type="entry name" value="VWA"/>
    <property type="match status" value="10"/>
</dbReference>
<dbReference type="Gene3D" id="3.40.50.410">
    <property type="entry name" value="von Willebrand factor, type A domain"/>
    <property type="match status" value="10"/>
</dbReference>
<feature type="domain" description="VWFA" evidence="14">
    <location>
        <begin position="1699"/>
        <end position="1872"/>
    </location>
</feature>
<dbReference type="Pfam" id="PF00092">
    <property type="entry name" value="VWA"/>
    <property type="match status" value="10"/>
</dbReference>
<dbReference type="InterPro" id="IPR002035">
    <property type="entry name" value="VWF_A"/>
</dbReference>
<dbReference type="OrthoDB" id="6132182at2759"/>
<evidence type="ECO:0000313" key="15">
    <source>
        <dbReference type="EMBL" id="OWK05325.1"/>
    </source>
</evidence>
<dbReference type="PANTHER" id="PTHR24020:SF13">
    <property type="entry name" value="COLLAGEN ALPHA-3(VI) CHAIN"/>
    <property type="match status" value="1"/>
</dbReference>
<feature type="domain" description="VWFA" evidence="14">
    <location>
        <begin position="111"/>
        <end position="285"/>
    </location>
</feature>
<reference evidence="15 16" key="1">
    <citation type="journal article" date="2018" name="Mol. Genet. Genomics">
        <title>The red deer Cervus elaphus genome CerEla1.0: sequencing, annotating, genes, and chromosomes.</title>
        <authorList>
            <person name="Bana N.A."/>
            <person name="Nyiri A."/>
            <person name="Nagy J."/>
            <person name="Frank K."/>
            <person name="Nagy T."/>
            <person name="Steger V."/>
            <person name="Schiller M."/>
            <person name="Lakatos P."/>
            <person name="Sugar L."/>
            <person name="Horn P."/>
            <person name="Barta E."/>
            <person name="Orosz L."/>
        </authorList>
    </citation>
    <scope>NUCLEOTIDE SEQUENCE [LARGE SCALE GENOMIC DNA]</scope>
    <source>
        <strain evidence="15">Hungarian</strain>
    </source>
</reference>
<gene>
    <name evidence="15" type="ORF">Celaphus_00002806</name>
</gene>
<keyword evidence="4" id="KW-0646">Protease inhibitor</keyword>
<feature type="domain" description="VWFA" evidence="14">
    <location>
        <begin position="909"/>
        <end position="1081"/>
    </location>
</feature>
<dbReference type="GO" id="GO:0004867">
    <property type="term" value="F:serine-type endopeptidase inhibitor activity"/>
    <property type="evidence" value="ECO:0007669"/>
    <property type="project" value="UniProtKB-KW"/>
</dbReference>
<evidence type="ECO:0000256" key="2">
    <source>
        <dbReference type="ARBA" id="ARBA00022525"/>
    </source>
</evidence>
<feature type="domain" description="VWFA" evidence="14">
    <location>
        <begin position="1506"/>
        <end position="1679"/>
    </location>
</feature>
<dbReference type="SUPFAM" id="SSF53300">
    <property type="entry name" value="vWA-like"/>
    <property type="match status" value="10"/>
</dbReference>
<feature type="transmembrane region" description="Helical" evidence="13">
    <location>
        <begin position="79"/>
        <end position="96"/>
    </location>
</feature>
<feature type="region of interest" description="Disordered" evidence="12">
    <location>
        <begin position="2224"/>
        <end position="2267"/>
    </location>
</feature>
<evidence type="ECO:0000256" key="4">
    <source>
        <dbReference type="ARBA" id="ARBA00022690"/>
    </source>
</evidence>
<dbReference type="PROSITE" id="PS50234">
    <property type="entry name" value="VWFA"/>
    <property type="match status" value="10"/>
</dbReference>